<evidence type="ECO:0000313" key="2">
    <source>
        <dbReference type="EMBL" id="ETV80551.1"/>
    </source>
</evidence>
<feature type="signal peptide" evidence="1">
    <location>
        <begin position="1"/>
        <end position="35"/>
    </location>
</feature>
<dbReference type="GeneID" id="20808081"/>
<dbReference type="OrthoDB" id="76763at2759"/>
<dbReference type="RefSeq" id="XP_009829498.1">
    <property type="nucleotide sequence ID" value="XM_009831196.1"/>
</dbReference>
<dbReference type="EMBL" id="KI913125">
    <property type="protein sequence ID" value="ETV80551.1"/>
    <property type="molecule type" value="Genomic_DNA"/>
</dbReference>
<dbReference type="VEuPathDB" id="FungiDB:H257_06085"/>
<keyword evidence="1" id="KW-0732">Signal</keyword>
<sequence length="80" mass="9253">MRHQAITEATCHHPILVMKWGLMMTIAILATALEGAPVRARTLEESQDVAQQIRDKNQRHLDGKARIREAQEGRFWRNHL</sequence>
<feature type="chain" id="PRO_5004841298" description="RxLR effector protein" evidence="1">
    <location>
        <begin position="36"/>
        <end position="80"/>
    </location>
</feature>
<accession>W4GMJ0</accession>
<organism evidence="2">
    <name type="scientific">Aphanomyces astaci</name>
    <name type="common">Crayfish plague agent</name>
    <dbReference type="NCBI Taxonomy" id="112090"/>
    <lineage>
        <taxon>Eukaryota</taxon>
        <taxon>Sar</taxon>
        <taxon>Stramenopiles</taxon>
        <taxon>Oomycota</taxon>
        <taxon>Saprolegniomycetes</taxon>
        <taxon>Saprolegniales</taxon>
        <taxon>Verrucalvaceae</taxon>
        <taxon>Aphanomyces</taxon>
    </lineage>
</organism>
<proteinExistence type="predicted"/>
<reference evidence="2" key="1">
    <citation type="submission" date="2013-12" db="EMBL/GenBank/DDBJ databases">
        <title>The Genome Sequence of Aphanomyces astaci APO3.</title>
        <authorList>
            <consortium name="The Broad Institute Genomics Platform"/>
            <person name="Russ C."/>
            <person name="Tyler B."/>
            <person name="van West P."/>
            <person name="Dieguez-Uribeondo J."/>
            <person name="Young S.K."/>
            <person name="Zeng Q."/>
            <person name="Gargeya S."/>
            <person name="Fitzgerald M."/>
            <person name="Abouelleil A."/>
            <person name="Alvarado L."/>
            <person name="Chapman S.B."/>
            <person name="Gainer-Dewar J."/>
            <person name="Goldberg J."/>
            <person name="Griggs A."/>
            <person name="Gujja S."/>
            <person name="Hansen M."/>
            <person name="Howarth C."/>
            <person name="Imamovic A."/>
            <person name="Ireland A."/>
            <person name="Larimer J."/>
            <person name="McCowan C."/>
            <person name="Murphy C."/>
            <person name="Pearson M."/>
            <person name="Poon T.W."/>
            <person name="Priest M."/>
            <person name="Roberts A."/>
            <person name="Saif S."/>
            <person name="Shea T."/>
            <person name="Sykes S."/>
            <person name="Wortman J."/>
            <person name="Nusbaum C."/>
            <person name="Birren B."/>
        </authorList>
    </citation>
    <scope>NUCLEOTIDE SEQUENCE [LARGE SCALE GENOMIC DNA]</scope>
    <source>
        <strain evidence="2">APO3</strain>
    </source>
</reference>
<evidence type="ECO:0008006" key="3">
    <source>
        <dbReference type="Google" id="ProtNLM"/>
    </source>
</evidence>
<gene>
    <name evidence="2" type="ORF">H257_06085</name>
</gene>
<dbReference type="AlphaFoldDB" id="W4GMJ0"/>
<protein>
    <recommendedName>
        <fullName evidence="3">RxLR effector protein</fullName>
    </recommendedName>
</protein>
<evidence type="ECO:0000256" key="1">
    <source>
        <dbReference type="SAM" id="SignalP"/>
    </source>
</evidence>
<name>W4GMJ0_APHAT</name>